<accession>A0A7G1IR25</accession>
<organism evidence="1 2">
    <name type="scientific">Mycobacterium kansasii</name>
    <dbReference type="NCBI Taxonomy" id="1768"/>
    <lineage>
        <taxon>Bacteria</taxon>
        <taxon>Bacillati</taxon>
        <taxon>Actinomycetota</taxon>
        <taxon>Actinomycetes</taxon>
        <taxon>Mycobacteriales</taxon>
        <taxon>Mycobacteriaceae</taxon>
        <taxon>Mycobacterium</taxon>
    </lineage>
</organism>
<gene>
    <name evidence="1" type="ORF">NIIDMKKI_78280</name>
</gene>
<dbReference type="Proteomes" id="UP000516380">
    <property type="component" value="Chromosome"/>
</dbReference>
<proteinExistence type="predicted"/>
<dbReference type="EMBL" id="AP023343">
    <property type="protein sequence ID" value="BCI92622.1"/>
    <property type="molecule type" value="Genomic_DNA"/>
</dbReference>
<keyword evidence="2" id="KW-1185">Reference proteome</keyword>
<evidence type="ECO:0000313" key="1">
    <source>
        <dbReference type="EMBL" id="BCI92622.1"/>
    </source>
</evidence>
<protein>
    <submittedName>
        <fullName evidence="1">Uncharacterized protein</fullName>
    </submittedName>
</protein>
<sequence>MFRDTSTPWVAQAEAALKCPATQAVLNSVRAPLTLRRFVSNVVHSFEFTRYRIDRVPLNELIRCGLEVPDVSPAPARE</sequence>
<evidence type="ECO:0000313" key="2">
    <source>
        <dbReference type="Proteomes" id="UP000516380"/>
    </source>
</evidence>
<reference evidence="1 2" key="1">
    <citation type="submission" date="2020-07" db="EMBL/GenBank/DDBJ databases">
        <title>Mycobacterium kansasii (former subtype) with zoonotic potential isolated from diseased indoor pet cat, Japan.</title>
        <authorList>
            <person name="Fukano H."/>
            <person name="Terazono T."/>
            <person name="Hoshino Y."/>
        </authorList>
    </citation>
    <scope>NUCLEOTIDE SEQUENCE [LARGE SCALE GENOMIC DNA]</scope>
    <source>
        <strain evidence="1 2">Kuro-I</strain>
    </source>
</reference>
<name>A0A7G1IR25_MYCKA</name>
<dbReference type="AlphaFoldDB" id="A0A7G1IR25"/>